<reference evidence="1 2" key="1">
    <citation type="submission" date="2017-11" db="EMBL/GenBank/DDBJ databases">
        <title>Complete genome of Rhizobium leguminosarum Norway, an ineffective micro-symbiont.</title>
        <authorList>
            <person name="Hoffrichter A."/>
            <person name="Liang J."/>
            <person name="Brachmann A."/>
            <person name="Marin M."/>
        </authorList>
    </citation>
    <scope>NUCLEOTIDE SEQUENCE [LARGE SCALE GENOMIC DNA]</scope>
    <source>
        <strain evidence="1 2">Norway</strain>
        <plasmid evidence="2">Plasmid prln1</plasmid>
    </source>
</reference>
<evidence type="ECO:0000313" key="2">
    <source>
        <dbReference type="Proteomes" id="UP000238523"/>
    </source>
</evidence>
<proteinExistence type="predicted"/>
<dbReference type="AlphaFoldDB" id="A0A2K9ZDU1"/>
<evidence type="ECO:0000313" key="1">
    <source>
        <dbReference type="EMBL" id="AUW46399.1"/>
    </source>
</evidence>
<dbReference type="EMBL" id="CP025013">
    <property type="protein sequence ID" value="AUW46399.1"/>
    <property type="molecule type" value="Genomic_DNA"/>
</dbReference>
<organism evidence="1 2">
    <name type="scientific">Rhizobium leguminosarum</name>
    <dbReference type="NCBI Taxonomy" id="384"/>
    <lineage>
        <taxon>Bacteria</taxon>
        <taxon>Pseudomonadati</taxon>
        <taxon>Pseudomonadota</taxon>
        <taxon>Alphaproteobacteria</taxon>
        <taxon>Hyphomicrobiales</taxon>
        <taxon>Rhizobiaceae</taxon>
        <taxon>Rhizobium/Agrobacterium group</taxon>
        <taxon>Rhizobium</taxon>
    </lineage>
</organism>
<geneLocation type="plasmid" evidence="2">
    <name>prln1</name>
</geneLocation>
<accession>A0A2K9ZDU1</accession>
<gene>
    <name evidence="1" type="ORF">CUJ84_pRLN1000945</name>
</gene>
<sequence>MADARARCRKCERFSDNIVIRTKIYAHRIKFDVLPFKSGRLPPKKARVPLQDHILALNFCFRSKSKI</sequence>
<keyword evidence="1" id="KW-0614">Plasmid</keyword>
<dbReference type="Proteomes" id="UP000238523">
    <property type="component" value="Plasmid pRLN1"/>
</dbReference>
<name>A0A2K9ZDU1_RHILE</name>
<protein>
    <submittedName>
        <fullName evidence="1">Uncharacterized protein</fullName>
    </submittedName>
</protein>